<dbReference type="EMBL" id="CALSDN010000005">
    <property type="protein sequence ID" value="CAH6721333.1"/>
    <property type="molecule type" value="Genomic_DNA"/>
</dbReference>
<accession>A0ACA9Y9A4</accession>
<sequence>MDSIDPTIQDNSMGEVYNNTNQNIDQQFINQYMKEGQGQSDDLMIFDNDLYIENSIDNDNSGVTNVDDKKDIQLVEYDHEGKTQRLGRPRNHGLSHIKSGEKDSSKNEVESKYMRYRLNDNPVEGPGSRGGKIDNKVKKGTITGEKLKKMKDDKKQSQLVFSKNGLGLNNSETPDIEKEIKDESGDSDQPKTKKMKVSQSPTPLKSEISSEIKVPKSSEPESVEPTFDGSASRTTVTSNRSKISRQFPGPLVPLTYDLYDDTLMTKEKIEEPLAFGFETKKIYYGEDLVFLMSYLLRFQDIIGLGYIGPQDIEEGIGLIRENDDDEEVPPVSDKMNELFSRLVTLVLNRKTEVNPKYQGKAVSELKAVFNSLGIPKEWRDLNEPYEKFQLDKELFEPVDSNNPEILIEEYYKPRLLQHYVTPFNDKLGFEKIGFPGISDPNDRLIILSSLATWTLTSSNEIKSSINETVQKQDIPGDKETYYGSRSILNGFKHSETLTRETNDKISKKNYKEDNEMVAKYVEPISNPLDHGLKFRVEEMVIGDLGFKIGRFYLLKMADEKSGKLSSTKKMQSAWNRDYKNVTSSRFKLYVQDVHGMLTEQFKDEGVEFDSEGNDVIHERPEGINSFMYEVASNCKELEAFINHLSSKISKTEIDSIIYQPMRNLLEILSNNLPLLQLQEENLSTANPKLPDRNLKKKKVDYDMTKYRSEEDLENVVIDDNEDEDYEEEEVVIADDDEEDDDYYD</sequence>
<organism evidence="1 2">
    <name type="scientific">[Candida] jaroonii</name>
    <dbReference type="NCBI Taxonomy" id="467808"/>
    <lineage>
        <taxon>Eukaryota</taxon>
        <taxon>Fungi</taxon>
        <taxon>Dikarya</taxon>
        <taxon>Ascomycota</taxon>
        <taxon>Saccharomycotina</taxon>
        <taxon>Pichiomycetes</taxon>
        <taxon>Debaryomycetaceae</taxon>
        <taxon>Yamadazyma</taxon>
    </lineage>
</organism>
<comment type="caution">
    <text evidence="1">The sequence shown here is derived from an EMBL/GenBank/DDBJ whole genome shotgun (WGS) entry which is preliminary data.</text>
</comment>
<reference evidence="1" key="1">
    <citation type="submission" date="2022-06" db="EMBL/GenBank/DDBJ databases">
        <authorList>
            <person name="Legras J.-L."/>
            <person name="Devillers H."/>
            <person name="Grondin C."/>
        </authorList>
    </citation>
    <scope>NUCLEOTIDE SEQUENCE</scope>
    <source>
        <strain evidence="1">CLIB 1444</strain>
    </source>
</reference>
<evidence type="ECO:0000313" key="2">
    <source>
        <dbReference type="Proteomes" id="UP001152531"/>
    </source>
</evidence>
<name>A0ACA9Y9A4_9ASCO</name>
<dbReference type="Proteomes" id="UP001152531">
    <property type="component" value="Unassembled WGS sequence"/>
</dbReference>
<gene>
    <name evidence="1" type="ORF">CLIB1444_05S08768</name>
</gene>
<keyword evidence="2" id="KW-1185">Reference proteome</keyword>
<protein>
    <submittedName>
        <fullName evidence="1">Uncharacterized protein</fullName>
    </submittedName>
</protein>
<evidence type="ECO:0000313" key="1">
    <source>
        <dbReference type="EMBL" id="CAH6721333.1"/>
    </source>
</evidence>
<proteinExistence type="predicted"/>